<dbReference type="PROSITE" id="PS51257">
    <property type="entry name" value="PROKAR_LIPOPROTEIN"/>
    <property type="match status" value="1"/>
</dbReference>
<proteinExistence type="predicted"/>
<organism evidence="2 3">
    <name type="scientific">Cupriavidus oxalaticus</name>
    <dbReference type="NCBI Taxonomy" id="96344"/>
    <lineage>
        <taxon>Bacteria</taxon>
        <taxon>Pseudomonadati</taxon>
        <taxon>Pseudomonadota</taxon>
        <taxon>Betaproteobacteria</taxon>
        <taxon>Burkholderiales</taxon>
        <taxon>Burkholderiaceae</taxon>
        <taxon>Cupriavidus</taxon>
    </lineage>
</organism>
<feature type="region of interest" description="Disordered" evidence="1">
    <location>
        <begin position="33"/>
        <end position="55"/>
    </location>
</feature>
<evidence type="ECO:0000313" key="2">
    <source>
        <dbReference type="EMBL" id="SPC07703.1"/>
    </source>
</evidence>
<comment type="caution">
    <text evidence="2">The sequence shown here is derived from an EMBL/GenBank/DDBJ whole genome shotgun (WGS) entry which is preliminary data.</text>
</comment>
<sequence length="193" mass="20827">MRVSGRQPGKYSYKSIRCCLANCWAGWLACHSPPSRPTRRSRRGVTTSNGHLKLPQDAKAFPEPVLAHLDAGLAKLRDAALRGELKIDSAIHIDPLTATRPEASVEALRRALFERHPDGQLPDILLEIDSSTHFSWLLLGREPHSRSELLMVYASCASAQPPSPCAQGPRCTGGIGCGDGRGCPAGSDRARLG</sequence>
<evidence type="ECO:0000313" key="3">
    <source>
        <dbReference type="Proteomes" id="UP000256862"/>
    </source>
</evidence>
<accession>A0A375FTS9</accession>
<dbReference type="Proteomes" id="UP000256862">
    <property type="component" value="Unassembled WGS sequence"/>
</dbReference>
<dbReference type="AlphaFoldDB" id="A0A375FTS9"/>
<reference evidence="3" key="1">
    <citation type="submission" date="2018-01" db="EMBL/GenBank/DDBJ databases">
        <authorList>
            <person name="Gaut B.S."/>
            <person name="Morton B.R."/>
            <person name="Clegg M.T."/>
            <person name="Duvall M.R."/>
        </authorList>
    </citation>
    <scope>NUCLEOTIDE SEQUENCE [LARGE SCALE GENOMIC DNA]</scope>
</reference>
<dbReference type="EMBL" id="OGUS01000084">
    <property type="protein sequence ID" value="SPC07703.1"/>
    <property type="molecule type" value="Genomic_DNA"/>
</dbReference>
<gene>
    <name evidence="2" type="ORF">CO2235_U770145</name>
</gene>
<name>A0A375FTS9_9BURK</name>
<evidence type="ECO:0000256" key="1">
    <source>
        <dbReference type="SAM" id="MobiDB-lite"/>
    </source>
</evidence>
<protein>
    <submittedName>
        <fullName evidence="2">Uncharacterized protein</fullName>
    </submittedName>
</protein>